<dbReference type="EMBL" id="FZOT01000005">
    <property type="protein sequence ID" value="SNS67925.1"/>
    <property type="molecule type" value="Genomic_DNA"/>
</dbReference>
<organism evidence="1 2">
    <name type="scientific">Noviherbaspirillum humi</name>
    <dbReference type="NCBI Taxonomy" id="1688639"/>
    <lineage>
        <taxon>Bacteria</taxon>
        <taxon>Pseudomonadati</taxon>
        <taxon>Pseudomonadota</taxon>
        <taxon>Betaproteobacteria</taxon>
        <taxon>Burkholderiales</taxon>
        <taxon>Oxalobacteraceae</taxon>
        <taxon>Noviherbaspirillum</taxon>
    </lineage>
</organism>
<sequence>MADIITHRGTRIISLDEGELQEKPWRDGDIVIVQRKDGWWTEFAGADGELEGYDAPFPSHKEALWTAKAAAEFAGE</sequence>
<protein>
    <submittedName>
        <fullName evidence="1">Uncharacterized protein</fullName>
    </submittedName>
</protein>
<name>A0A239GG95_9BURK</name>
<proteinExistence type="predicted"/>
<evidence type="ECO:0000313" key="2">
    <source>
        <dbReference type="Proteomes" id="UP000198284"/>
    </source>
</evidence>
<dbReference type="OrthoDB" id="8780025at2"/>
<gene>
    <name evidence="1" type="ORF">SAMN06265795_1054</name>
</gene>
<accession>A0A239GG95</accession>
<dbReference type="AlphaFoldDB" id="A0A239GG95"/>
<evidence type="ECO:0000313" key="1">
    <source>
        <dbReference type="EMBL" id="SNS67925.1"/>
    </source>
</evidence>
<reference evidence="1 2" key="1">
    <citation type="submission" date="2017-06" db="EMBL/GenBank/DDBJ databases">
        <authorList>
            <person name="Kim H.J."/>
            <person name="Triplett B.A."/>
        </authorList>
    </citation>
    <scope>NUCLEOTIDE SEQUENCE [LARGE SCALE GENOMIC DNA]</scope>
    <source>
        <strain evidence="1 2">U15</strain>
    </source>
</reference>
<dbReference type="RefSeq" id="WP_089399172.1">
    <property type="nucleotide sequence ID" value="NZ_FZOT01000005.1"/>
</dbReference>
<dbReference type="Proteomes" id="UP000198284">
    <property type="component" value="Unassembled WGS sequence"/>
</dbReference>
<keyword evidence="2" id="KW-1185">Reference proteome</keyword>